<dbReference type="Gene3D" id="2.60.120.10">
    <property type="entry name" value="Jelly Rolls"/>
    <property type="match status" value="1"/>
</dbReference>
<dbReference type="SMART" id="SM00342">
    <property type="entry name" value="HTH_ARAC"/>
    <property type="match status" value="1"/>
</dbReference>
<keyword evidence="2 5" id="KW-0238">DNA-binding</keyword>
<dbReference type="SUPFAM" id="SSF51182">
    <property type="entry name" value="RmlC-like cupins"/>
    <property type="match status" value="1"/>
</dbReference>
<evidence type="ECO:0000256" key="3">
    <source>
        <dbReference type="ARBA" id="ARBA00023163"/>
    </source>
</evidence>
<proteinExistence type="predicted"/>
<organism evidence="5 7">
    <name type="scientific">Chitinophaga sancti</name>
    <dbReference type="NCBI Taxonomy" id="1004"/>
    <lineage>
        <taxon>Bacteria</taxon>
        <taxon>Pseudomonadati</taxon>
        <taxon>Bacteroidota</taxon>
        <taxon>Chitinophagia</taxon>
        <taxon>Chitinophagales</taxon>
        <taxon>Chitinophagaceae</taxon>
        <taxon>Chitinophaga</taxon>
    </lineage>
</organism>
<feature type="domain" description="HTH araC/xylS-type" evidence="4">
    <location>
        <begin position="188"/>
        <end position="286"/>
    </location>
</feature>
<accession>A0A1K1RWX8</accession>
<dbReference type="PANTHER" id="PTHR43280">
    <property type="entry name" value="ARAC-FAMILY TRANSCRIPTIONAL REGULATOR"/>
    <property type="match status" value="1"/>
</dbReference>
<reference evidence="5 7" key="1">
    <citation type="submission" date="2016-11" db="EMBL/GenBank/DDBJ databases">
        <authorList>
            <person name="Jaros S."/>
            <person name="Januszkiewicz K."/>
            <person name="Wedrychowicz H."/>
        </authorList>
    </citation>
    <scope>NUCLEOTIDE SEQUENCE [LARGE SCALE GENOMIC DNA]</scope>
    <source>
        <strain evidence="5 7">DSM 784</strain>
    </source>
</reference>
<reference evidence="6 8" key="2">
    <citation type="submission" date="2023-11" db="EMBL/GenBank/DDBJ databases">
        <title>MicrobeMod: A computational toolkit for identifying prokaryotic methylation and restriction-modification with nanopore sequencing.</title>
        <authorList>
            <person name="Crits-Christoph A."/>
            <person name="Kang S.C."/>
            <person name="Lee H."/>
            <person name="Ostrov N."/>
        </authorList>
    </citation>
    <scope>NUCLEOTIDE SEQUENCE [LARGE SCALE GENOMIC DNA]</scope>
    <source>
        <strain evidence="6 8">ATCC 23090</strain>
    </source>
</reference>
<evidence type="ECO:0000313" key="6">
    <source>
        <dbReference type="EMBL" id="WQG90354.1"/>
    </source>
</evidence>
<dbReference type="Pfam" id="PF02311">
    <property type="entry name" value="AraC_binding"/>
    <property type="match status" value="1"/>
</dbReference>
<dbReference type="EMBL" id="FPIZ01000015">
    <property type="protein sequence ID" value="SFW76569.1"/>
    <property type="molecule type" value="Genomic_DNA"/>
</dbReference>
<dbReference type="GO" id="GO:0003700">
    <property type="term" value="F:DNA-binding transcription factor activity"/>
    <property type="evidence" value="ECO:0007669"/>
    <property type="project" value="InterPro"/>
</dbReference>
<dbReference type="OrthoDB" id="636258at2"/>
<dbReference type="SUPFAM" id="SSF46689">
    <property type="entry name" value="Homeodomain-like"/>
    <property type="match status" value="2"/>
</dbReference>
<evidence type="ECO:0000256" key="1">
    <source>
        <dbReference type="ARBA" id="ARBA00023015"/>
    </source>
</evidence>
<dbReference type="Pfam" id="PF12833">
    <property type="entry name" value="HTH_18"/>
    <property type="match status" value="1"/>
</dbReference>
<keyword evidence="8" id="KW-1185">Reference proteome</keyword>
<keyword evidence="3" id="KW-0804">Transcription</keyword>
<name>A0A1K1RWX8_9BACT</name>
<sequence length="292" mass="33548">MRGKITNNVKYCHVNIDPDRSFYFDHVHIIWNQQITLHQHDELEISYIITGSGTRVIGDSVDIFSKGEVIFLPPNMPHGWYFSENDHDEKGKIENITIIFRESLLNGLAQVFPELQEKVAAVKRNKQSLSFSGETLMAVQKCMVTMVSQNSIDRLSSFLKLISIIGDTPETYVVGTRYQKDSVATKMQEINRYMVNNYQRDISLDEIAKHVAMNRSSFCTFFKKEHGRSFFTALTEFRINCSCLMLRQTPMAVADIAMAAGFNDVPHYNRTFKKIKGISPKGYRLQCQDHLI</sequence>
<dbReference type="InterPro" id="IPR018062">
    <property type="entry name" value="HTH_AraC-typ_CS"/>
</dbReference>
<dbReference type="EMBL" id="CP140154">
    <property type="protein sequence ID" value="WQG90354.1"/>
    <property type="molecule type" value="Genomic_DNA"/>
</dbReference>
<dbReference type="PROSITE" id="PS00041">
    <property type="entry name" value="HTH_ARAC_FAMILY_1"/>
    <property type="match status" value="1"/>
</dbReference>
<protein>
    <submittedName>
        <fullName evidence="6">AraC family transcriptional regulator</fullName>
    </submittedName>
    <submittedName>
        <fullName evidence="5">AraC-type DNA-binding protein</fullName>
    </submittedName>
</protein>
<dbReference type="InterPro" id="IPR014710">
    <property type="entry name" value="RmlC-like_jellyroll"/>
</dbReference>
<dbReference type="InterPro" id="IPR003313">
    <property type="entry name" value="AraC-bd"/>
</dbReference>
<dbReference type="InterPro" id="IPR018060">
    <property type="entry name" value="HTH_AraC"/>
</dbReference>
<evidence type="ECO:0000313" key="8">
    <source>
        <dbReference type="Proteomes" id="UP001326715"/>
    </source>
</evidence>
<dbReference type="GO" id="GO:0043565">
    <property type="term" value="F:sequence-specific DNA binding"/>
    <property type="evidence" value="ECO:0007669"/>
    <property type="project" value="InterPro"/>
</dbReference>
<dbReference type="InterPro" id="IPR009057">
    <property type="entry name" value="Homeodomain-like_sf"/>
</dbReference>
<evidence type="ECO:0000259" key="4">
    <source>
        <dbReference type="PROSITE" id="PS01124"/>
    </source>
</evidence>
<dbReference type="AlphaFoldDB" id="A0A1K1RWX8"/>
<dbReference type="InterPro" id="IPR011051">
    <property type="entry name" value="RmlC_Cupin_sf"/>
</dbReference>
<evidence type="ECO:0000313" key="5">
    <source>
        <dbReference type="EMBL" id="SFW76569.1"/>
    </source>
</evidence>
<evidence type="ECO:0000313" key="7">
    <source>
        <dbReference type="Proteomes" id="UP000183788"/>
    </source>
</evidence>
<dbReference type="Proteomes" id="UP001326715">
    <property type="component" value="Chromosome"/>
</dbReference>
<dbReference type="PANTHER" id="PTHR43280:SF27">
    <property type="entry name" value="TRANSCRIPTIONAL REGULATOR MTLR"/>
    <property type="match status" value="1"/>
</dbReference>
<dbReference type="Gene3D" id="1.10.10.60">
    <property type="entry name" value="Homeodomain-like"/>
    <property type="match status" value="2"/>
</dbReference>
<dbReference type="Proteomes" id="UP000183788">
    <property type="component" value="Unassembled WGS sequence"/>
</dbReference>
<gene>
    <name evidence="5" type="ORF">SAMN05661012_04376</name>
    <name evidence="6" type="ORF">SR876_02510</name>
</gene>
<dbReference type="PROSITE" id="PS01124">
    <property type="entry name" value="HTH_ARAC_FAMILY_2"/>
    <property type="match status" value="1"/>
</dbReference>
<keyword evidence="1" id="KW-0805">Transcription regulation</keyword>
<evidence type="ECO:0000256" key="2">
    <source>
        <dbReference type="ARBA" id="ARBA00023125"/>
    </source>
</evidence>
<dbReference type="STRING" id="1004.SAMN05661012_04376"/>
<dbReference type="RefSeq" id="WP_072363363.1">
    <property type="nucleotide sequence ID" value="NZ_CP139972.1"/>
</dbReference>